<sequence>MANSASDSYLQAGSLGKHISSSLFSIPGFFAGLGSKGSVDSDSLRSPTSPLDFRLFTNLSNPFGFKSLSSAETESGRQSKFFSSEVGLGIINSIAVDDNGPTSEARDSNRRKNVIFGPQIKTKISKSSNHYIKSLGSSLKSYSLPSNYTISSLSKAKIPSSSSGAINSVCGNGELSALVSEPFENNASFFSNASSFSSSGIVLTQDSDPSDENFQLESSNSSFQVINSSPQRENSLPIKSCSLPITIGASNAYVGSLTAREIELSEDYTCIISHGPNPKTTRIFGDCILECHTDENIDSSKMEEPGIESSPLGSFSEGFDRGVVDANVQICYSCKKVLKEEHDIYLCRDGKAFCSSKCSSEEIFAEDKIDKTSKDDSESSAASSYHEDLFMMGLPFAL</sequence>
<evidence type="ECO:0000256" key="4">
    <source>
        <dbReference type="PROSITE-ProRule" id="PRU01131"/>
    </source>
</evidence>
<accession>A0A6J1GV36</accession>
<evidence type="ECO:0000313" key="6">
    <source>
        <dbReference type="Proteomes" id="UP000504609"/>
    </source>
</evidence>
<reference evidence="7" key="1">
    <citation type="submission" date="2025-08" db="UniProtKB">
        <authorList>
            <consortium name="RefSeq"/>
        </authorList>
    </citation>
    <scope>IDENTIFICATION</scope>
    <source>
        <tissue evidence="7">Young leaves</tissue>
    </source>
</reference>
<dbReference type="InterPro" id="IPR044585">
    <property type="entry name" value="FLZ10/11"/>
</dbReference>
<feature type="zinc finger region" description="FLZ-type" evidence="4">
    <location>
        <begin position="326"/>
        <end position="370"/>
    </location>
</feature>
<keyword evidence="3" id="KW-0863">Zinc-finger</keyword>
<dbReference type="GO" id="GO:0008270">
    <property type="term" value="F:zinc ion binding"/>
    <property type="evidence" value="ECO:0007669"/>
    <property type="project" value="UniProtKB-KW"/>
</dbReference>
<evidence type="ECO:0000256" key="1">
    <source>
        <dbReference type="ARBA" id="ARBA00009374"/>
    </source>
</evidence>
<dbReference type="AlphaFoldDB" id="A0A6J1GV36"/>
<dbReference type="KEGG" id="cmos:111457811"/>
<dbReference type="PANTHER" id="PTHR46868">
    <property type="entry name" value="FCS-LIKE ZINC FINGER 11"/>
    <property type="match status" value="1"/>
</dbReference>
<dbReference type="Pfam" id="PF04570">
    <property type="entry name" value="zf-FLZ"/>
    <property type="match status" value="1"/>
</dbReference>
<gene>
    <name evidence="7" type="primary">LOC111457811</name>
</gene>
<dbReference type="GeneID" id="111457811"/>
<protein>
    <submittedName>
        <fullName evidence="7">Uncharacterized protein LOC111457811</fullName>
    </submittedName>
</protein>
<evidence type="ECO:0000256" key="3">
    <source>
        <dbReference type="ARBA" id="ARBA00022771"/>
    </source>
</evidence>
<evidence type="ECO:0000259" key="5">
    <source>
        <dbReference type="PROSITE" id="PS51795"/>
    </source>
</evidence>
<name>A0A6J1GV36_CUCMO</name>
<keyword evidence="3" id="KW-0862">Zinc</keyword>
<evidence type="ECO:0000313" key="7">
    <source>
        <dbReference type="RefSeq" id="XP_022955977.1"/>
    </source>
</evidence>
<dbReference type="Proteomes" id="UP000504609">
    <property type="component" value="Unplaced"/>
</dbReference>
<keyword evidence="6" id="KW-1185">Reference proteome</keyword>
<feature type="domain" description="FLZ-type" evidence="5">
    <location>
        <begin position="326"/>
        <end position="370"/>
    </location>
</feature>
<organism evidence="6 7">
    <name type="scientific">Cucurbita moschata</name>
    <name type="common">Winter crookneck squash</name>
    <name type="synonym">Cucurbita pepo var. moschata</name>
    <dbReference type="NCBI Taxonomy" id="3662"/>
    <lineage>
        <taxon>Eukaryota</taxon>
        <taxon>Viridiplantae</taxon>
        <taxon>Streptophyta</taxon>
        <taxon>Embryophyta</taxon>
        <taxon>Tracheophyta</taxon>
        <taxon>Spermatophyta</taxon>
        <taxon>Magnoliopsida</taxon>
        <taxon>eudicotyledons</taxon>
        <taxon>Gunneridae</taxon>
        <taxon>Pentapetalae</taxon>
        <taxon>rosids</taxon>
        <taxon>fabids</taxon>
        <taxon>Cucurbitales</taxon>
        <taxon>Cucurbitaceae</taxon>
        <taxon>Cucurbiteae</taxon>
        <taxon>Cucurbita</taxon>
    </lineage>
</organism>
<keyword evidence="2" id="KW-0479">Metal-binding</keyword>
<dbReference type="PANTHER" id="PTHR46868:SF4">
    <property type="entry name" value="FLZ-TYPE DOMAIN-CONTAINING PROTEIN"/>
    <property type="match status" value="1"/>
</dbReference>
<dbReference type="RefSeq" id="XP_022955977.1">
    <property type="nucleotide sequence ID" value="XM_023100209.1"/>
</dbReference>
<evidence type="ECO:0000256" key="2">
    <source>
        <dbReference type="ARBA" id="ARBA00022723"/>
    </source>
</evidence>
<comment type="similarity">
    <text evidence="1">Belongs to the FLZ family.</text>
</comment>
<dbReference type="InterPro" id="IPR007650">
    <property type="entry name" value="Zf-FLZ_dom"/>
</dbReference>
<dbReference type="PROSITE" id="PS51795">
    <property type="entry name" value="ZF_FLZ"/>
    <property type="match status" value="1"/>
</dbReference>
<proteinExistence type="inferred from homology"/>